<dbReference type="PIRSF" id="PIRSF034934">
    <property type="entry name" value="AbiF_AbiD"/>
    <property type="match status" value="1"/>
</dbReference>
<dbReference type="EMBL" id="DVML01000022">
    <property type="protein sequence ID" value="HIU22631.1"/>
    <property type="molecule type" value="Genomic_DNA"/>
</dbReference>
<reference evidence="1" key="2">
    <citation type="journal article" date="2021" name="PeerJ">
        <title>Extensive microbial diversity within the chicken gut microbiome revealed by metagenomics and culture.</title>
        <authorList>
            <person name="Gilroy R."/>
            <person name="Ravi A."/>
            <person name="Getino M."/>
            <person name="Pursley I."/>
            <person name="Horton D.L."/>
            <person name="Alikhan N.F."/>
            <person name="Baker D."/>
            <person name="Gharbi K."/>
            <person name="Hall N."/>
            <person name="Watson M."/>
            <person name="Adriaenssens E.M."/>
            <person name="Foster-Nyarko E."/>
            <person name="Jarju S."/>
            <person name="Secka A."/>
            <person name="Antonio M."/>
            <person name="Oren A."/>
            <person name="Chaudhuri R.R."/>
            <person name="La Ragione R."/>
            <person name="Hildebrand F."/>
            <person name="Pallen M.J."/>
        </authorList>
    </citation>
    <scope>NUCLEOTIDE SEQUENCE</scope>
    <source>
        <strain evidence="1">CHK197-8231</strain>
    </source>
</reference>
<comment type="caution">
    <text evidence="1">The sequence shown here is derived from an EMBL/GenBank/DDBJ whole genome shotgun (WGS) entry which is preliminary data.</text>
</comment>
<evidence type="ECO:0000313" key="2">
    <source>
        <dbReference type="Proteomes" id="UP000824087"/>
    </source>
</evidence>
<gene>
    <name evidence="1" type="ORF">IAD49_03520</name>
</gene>
<name>A0A9D1HU88_9BACT</name>
<dbReference type="AlphaFoldDB" id="A0A9D1HU88"/>
<evidence type="ECO:0000313" key="1">
    <source>
        <dbReference type="EMBL" id="HIU22631.1"/>
    </source>
</evidence>
<dbReference type="InterPro" id="IPR017034">
    <property type="entry name" value="Abi_system_AbiD/AbiF"/>
</dbReference>
<accession>A0A9D1HU88</accession>
<protein>
    <submittedName>
        <fullName evidence="1">Abi family protein</fullName>
    </submittedName>
</protein>
<dbReference type="Proteomes" id="UP000824087">
    <property type="component" value="Unassembled WGS sequence"/>
</dbReference>
<dbReference type="InterPro" id="IPR011664">
    <property type="entry name" value="Abi_system_AbiD/AbiF-like"/>
</dbReference>
<dbReference type="Pfam" id="PF07751">
    <property type="entry name" value="Abi_2"/>
    <property type="match status" value="1"/>
</dbReference>
<reference evidence="1" key="1">
    <citation type="submission" date="2020-10" db="EMBL/GenBank/DDBJ databases">
        <authorList>
            <person name="Gilroy R."/>
        </authorList>
    </citation>
    <scope>NUCLEOTIDE SEQUENCE</scope>
    <source>
        <strain evidence="1">CHK197-8231</strain>
    </source>
</reference>
<organism evidence="1 2">
    <name type="scientific">Candidatus Fimihabitans intestinipullorum</name>
    <dbReference type="NCBI Taxonomy" id="2840820"/>
    <lineage>
        <taxon>Bacteria</taxon>
        <taxon>Bacillati</taxon>
        <taxon>Mycoplasmatota</taxon>
        <taxon>Mycoplasmatota incertae sedis</taxon>
        <taxon>Candidatus Fimihabitans</taxon>
    </lineage>
</organism>
<sequence length="319" mass="38239">MKQFKTLDEQINLLRSRGVIITDTEDTKKKLLTNNYYNVINGYKEPFLKDETNYMDGTTFDEIFALYDFDRALRDIFLKYILKIENTLKTLISYYFSMHHGNDNYLKIDCFENFNSVKVSEKIKLNQIKHIQELIIIIQQKTSTSITTKEYIKHYMLTYGFVPLWVLINIFSFGDVSKFFELMNQKERNLVAKHLNCREDELMQFIKIMNFYRNLCAHDERVYNTKVPKYIYIKDNIYHKKLNIKRQGEMYIQGKNDLFALIISLKNLLDHDDFITMYNKIYGRIKSLEKHLHTLNIQDILKIMNFPDNWVEIKSPKSA</sequence>
<proteinExistence type="predicted"/>